<organism evidence="2 3">
    <name type="scientific">Parafannyhessea umbonata</name>
    <dbReference type="NCBI Taxonomy" id="604330"/>
    <lineage>
        <taxon>Bacteria</taxon>
        <taxon>Bacillati</taxon>
        <taxon>Actinomycetota</taxon>
        <taxon>Coriobacteriia</taxon>
        <taxon>Coriobacteriales</taxon>
        <taxon>Atopobiaceae</taxon>
        <taxon>Parafannyhessea</taxon>
    </lineage>
</organism>
<dbReference type="SUPFAM" id="SSF46785">
    <property type="entry name" value="Winged helix' DNA-binding domain"/>
    <property type="match status" value="1"/>
</dbReference>
<name>A0A1G6J8S2_9ACTN</name>
<dbReference type="PANTHER" id="PTHR30595:SF6">
    <property type="entry name" value="SCHLAFEN ALBA-2 DOMAIN-CONTAINING PROTEIN"/>
    <property type="match status" value="1"/>
</dbReference>
<dbReference type="EMBL" id="FMZL01000004">
    <property type="protein sequence ID" value="SDC15057.1"/>
    <property type="molecule type" value="Genomic_DNA"/>
</dbReference>
<reference evidence="3" key="1">
    <citation type="submission" date="2016-10" db="EMBL/GenBank/DDBJ databases">
        <authorList>
            <person name="Varghese N."/>
            <person name="Submissions S."/>
        </authorList>
    </citation>
    <scope>NUCLEOTIDE SEQUENCE [LARGE SCALE GENOMIC DNA]</scope>
    <source>
        <strain evidence="3">DSM 22619</strain>
    </source>
</reference>
<evidence type="ECO:0000313" key="2">
    <source>
        <dbReference type="EMBL" id="SDC15057.1"/>
    </source>
</evidence>
<dbReference type="Gene3D" id="3.30.950.30">
    <property type="entry name" value="Schlafen, AAA domain"/>
    <property type="match status" value="1"/>
</dbReference>
<keyword evidence="3" id="KW-1185">Reference proteome</keyword>
<dbReference type="InterPro" id="IPR007421">
    <property type="entry name" value="Schlafen_AlbA_2_dom"/>
</dbReference>
<keyword evidence="2" id="KW-0547">Nucleotide-binding</keyword>
<dbReference type="PANTHER" id="PTHR30595">
    <property type="entry name" value="GLPR-RELATED TRANSCRIPTIONAL REPRESSOR"/>
    <property type="match status" value="1"/>
</dbReference>
<sequence length="502" mass="55315">MTLVSEYEPMTEERLAKIVALMRTIGVDTQLYEVKSSRHALTKDIARTISAFSNGSGGYIICGISEKDGFTPLDDFDVKSVQDALVQTCAEALEPPVRPDVQVLPFEGKPVLVANIPEMRPSDKPCYVKASNKYQGSYIRTGDGDLRLSSYEVDRLLDEHRQPQYDACVAEGATIGDLNPDAIRGLLARERKVHARNFARLEDNEALLKLGVLARDARGVLRPTLAGLLALGDYPQQFYPRLCVAFACYPGTQKSDVSNAGQRLVDSATMVGPIPDVVQDAIAAIDRNTRTGAVVEGAFRREVPDYPTVALREAIVNALMHRDYSPQSLGTPVQIDLYQDRLEILNPGGLYGNVTTRSLGKTGISSTRNQHLANLLESTPFGDGSFVAENRGTGYQTIESELADALMPEPIPRDSIAFFSLTFQRRRVTQSELSMPVGDQVRQAITTILGQQSSVSTTELVHHTGRSRATVYKYIRQLLDDGVLEPTEPAHSTKQRYRLTRK</sequence>
<dbReference type="AlphaFoldDB" id="A0A1G6J8S2"/>
<dbReference type="Proteomes" id="UP000198528">
    <property type="component" value="Unassembled WGS sequence"/>
</dbReference>
<dbReference type="Pfam" id="PF13749">
    <property type="entry name" value="HATPase_c_4"/>
    <property type="match status" value="1"/>
</dbReference>
<dbReference type="Pfam" id="PF04326">
    <property type="entry name" value="SLFN_AlbA_2"/>
    <property type="match status" value="1"/>
</dbReference>
<keyword evidence="2" id="KW-0347">Helicase</keyword>
<dbReference type="InterPro" id="IPR038475">
    <property type="entry name" value="RecG_C_sf"/>
</dbReference>
<evidence type="ECO:0000259" key="1">
    <source>
        <dbReference type="Pfam" id="PF04326"/>
    </source>
</evidence>
<dbReference type="InterPro" id="IPR036388">
    <property type="entry name" value="WH-like_DNA-bd_sf"/>
</dbReference>
<proteinExistence type="predicted"/>
<protein>
    <submittedName>
        <fullName evidence="2">ATP-dependent DNA helicase RecG</fullName>
    </submittedName>
</protein>
<dbReference type="RefSeq" id="WP_218118083.1">
    <property type="nucleotide sequence ID" value="NZ_FMZL01000004.1"/>
</dbReference>
<dbReference type="InterPro" id="IPR038461">
    <property type="entry name" value="Schlafen_AlbA_2_dom_sf"/>
</dbReference>
<accession>A0A1G6J8S2</accession>
<keyword evidence="2" id="KW-0067">ATP-binding</keyword>
<gene>
    <name evidence="2" type="ORF">SAMN04487824_10432</name>
</gene>
<dbReference type="CDD" id="cd00090">
    <property type="entry name" value="HTH_ARSR"/>
    <property type="match status" value="1"/>
</dbReference>
<dbReference type="GO" id="GO:0004386">
    <property type="term" value="F:helicase activity"/>
    <property type="evidence" value="ECO:0007669"/>
    <property type="project" value="UniProtKB-KW"/>
</dbReference>
<dbReference type="Gene3D" id="1.10.10.10">
    <property type="entry name" value="Winged helix-like DNA-binding domain superfamily/Winged helix DNA-binding domain"/>
    <property type="match status" value="1"/>
</dbReference>
<evidence type="ECO:0000313" key="3">
    <source>
        <dbReference type="Proteomes" id="UP000198528"/>
    </source>
</evidence>
<dbReference type="InterPro" id="IPR036390">
    <property type="entry name" value="WH_DNA-bd_sf"/>
</dbReference>
<dbReference type="Gene3D" id="3.30.565.60">
    <property type="match status" value="1"/>
</dbReference>
<feature type="domain" description="Schlafen AlbA-2" evidence="1">
    <location>
        <begin position="30"/>
        <end position="147"/>
    </location>
</feature>
<dbReference type="InterPro" id="IPR011991">
    <property type="entry name" value="ArsR-like_HTH"/>
</dbReference>
<keyword evidence="2" id="KW-0378">Hydrolase</keyword>